<keyword evidence="2 5" id="KW-0238">DNA-binding</keyword>
<accession>A0A1I0V1U6</accession>
<dbReference type="InterPro" id="IPR018060">
    <property type="entry name" value="HTH_AraC"/>
</dbReference>
<keyword evidence="1" id="KW-0805">Transcription regulation</keyword>
<organism evidence="5 6">
    <name type="scientific">Poseidonocella pacifica</name>
    <dbReference type="NCBI Taxonomy" id="871651"/>
    <lineage>
        <taxon>Bacteria</taxon>
        <taxon>Pseudomonadati</taxon>
        <taxon>Pseudomonadota</taxon>
        <taxon>Alphaproteobacteria</taxon>
        <taxon>Rhodobacterales</taxon>
        <taxon>Roseobacteraceae</taxon>
        <taxon>Poseidonocella</taxon>
    </lineage>
</organism>
<dbReference type="GO" id="GO:0000976">
    <property type="term" value="F:transcription cis-regulatory region binding"/>
    <property type="evidence" value="ECO:0007669"/>
    <property type="project" value="TreeGrafter"/>
</dbReference>
<dbReference type="SUPFAM" id="SSF46689">
    <property type="entry name" value="Homeodomain-like"/>
    <property type="match status" value="1"/>
</dbReference>
<dbReference type="InterPro" id="IPR009057">
    <property type="entry name" value="Homeodomain-like_sf"/>
</dbReference>
<dbReference type="Proteomes" id="UP000198796">
    <property type="component" value="Unassembled WGS sequence"/>
</dbReference>
<dbReference type="PANTHER" id="PTHR47894">
    <property type="entry name" value="HTH-TYPE TRANSCRIPTIONAL REGULATOR GADX"/>
    <property type="match status" value="1"/>
</dbReference>
<dbReference type="Pfam" id="PF12625">
    <property type="entry name" value="Arabinose_bd"/>
    <property type="match status" value="1"/>
</dbReference>
<evidence type="ECO:0000256" key="1">
    <source>
        <dbReference type="ARBA" id="ARBA00023015"/>
    </source>
</evidence>
<dbReference type="InterPro" id="IPR032687">
    <property type="entry name" value="AraC-type_N"/>
</dbReference>
<protein>
    <submittedName>
        <fullName evidence="5">AraC-type DNA-binding protein</fullName>
    </submittedName>
</protein>
<reference evidence="5 6" key="1">
    <citation type="submission" date="2016-10" db="EMBL/GenBank/DDBJ databases">
        <authorList>
            <person name="de Groot N.N."/>
        </authorList>
    </citation>
    <scope>NUCLEOTIDE SEQUENCE [LARGE SCALE GENOMIC DNA]</scope>
    <source>
        <strain evidence="5 6">DSM 29316</strain>
    </source>
</reference>
<dbReference type="AlphaFoldDB" id="A0A1I0V1U6"/>
<evidence type="ECO:0000259" key="4">
    <source>
        <dbReference type="PROSITE" id="PS01124"/>
    </source>
</evidence>
<keyword evidence="3" id="KW-0804">Transcription</keyword>
<dbReference type="PROSITE" id="PS01124">
    <property type="entry name" value="HTH_ARAC_FAMILY_2"/>
    <property type="match status" value="1"/>
</dbReference>
<dbReference type="GO" id="GO:0003700">
    <property type="term" value="F:DNA-binding transcription factor activity"/>
    <property type="evidence" value="ECO:0007669"/>
    <property type="project" value="InterPro"/>
</dbReference>
<gene>
    <name evidence="5" type="ORF">SAMN05421688_0209</name>
</gene>
<feature type="domain" description="HTH araC/xylS-type" evidence="4">
    <location>
        <begin position="230"/>
        <end position="328"/>
    </location>
</feature>
<dbReference type="SMART" id="SM00342">
    <property type="entry name" value="HTH_ARAC"/>
    <property type="match status" value="1"/>
</dbReference>
<dbReference type="OrthoDB" id="9805730at2"/>
<dbReference type="RefSeq" id="WP_092059750.1">
    <property type="nucleotide sequence ID" value="NZ_FOJU01000001.1"/>
</dbReference>
<keyword evidence="6" id="KW-1185">Reference proteome</keyword>
<dbReference type="Pfam" id="PF12833">
    <property type="entry name" value="HTH_18"/>
    <property type="match status" value="1"/>
</dbReference>
<evidence type="ECO:0000256" key="2">
    <source>
        <dbReference type="ARBA" id="ARBA00023125"/>
    </source>
</evidence>
<evidence type="ECO:0000313" key="5">
    <source>
        <dbReference type="EMBL" id="SFA70319.1"/>
    </source>
</evidence>
<dbReference type="Gene3D" id="1.10.10.60">
    <property type="entry name" value="Homeodomain-like"/>
    <property type="match status" value="1"/>
</dbReference>
<evidence type="ECO:0000313" key="6">
    <source>
        <dbReference type="Proteomes" id="UP000198796"/>
    </source>
</evidence>
<proteinExistence type="predicted"/>
<dbReference type="GO" id="GO:0005829">
    <property type="term" value="C:cytosol"/>
    <property type="evidence" value="ECO:0007669"/>
    <property type="project" value="TreeGrafter"/>
</dbReference>
<name>A0A1I0V1U6_9RHOB</name>
<sequence>MSASSHFPVAAVWLQICTLLDVSPGRVLARIGRSADFFENEGKGVDAQTYFALWEAFEAEYGDADLPLRLGQGAARGPFQPALLAFSSSPDVQTGLQRLALFKPLVAPIRLEITEQESRLDVVFHPEGPAPVPDIMAATEIIFFLEFVRTFTAHRIVPLAVELPELSRVSEAYEAFVGVPIRAGGRTMLSFSAHDAQRKLISADTEFYALIERELLSRLSCLEQEGGIVQRVQRCVTELLPSGQISTDRVAERLGLSKRSLQRKLKETGTSFQAILEQTRASLALTYLREKQLSAEETSYLLAYRDPNSFYRAFHGWTGMTPAQAREMSEADPVS</sequence>
<dbReference type="EMBL" id="FOJU01000001">
    <property type="protein sequence ID" value="SFA70319.1"/>
    <property type="molecule type" value="Genomic_DNA"/>
</dbReference>
<evidence type="ECO:0000256" key="3">
    <source>
        <dbReference type="ARBA" id="ARBA00023163"/>
    </source>
</evidence>
<dbReference type="STRING" id="871651.SAMN05421688_0209"/>
<dbReference type="PANTHER" id="PTHR47894:SF1">
    <property type="entry name" value="HTH-TYPE TRANSCRIPTIONAL REGULATOR VQSM"/>
    <property type="match status" value="1"/>
</dbReference>